<keyword evidence="6" id="KW-1185">Reference proteome</keyword>
<evidence type="ECO:0000313" key="6">
    <source>
        <dbReference type="Proteomes" id="UP000326396"/>
    </source>
</evidence>
<dbReference type="OrthoDB" id="1751476at2759"/>
<evidence type="ECO:0000259" key="4">
    <source>
        <dbReference type="PROSITE" id="PS50994"/>
    </source>
</evidence>
<organism evidence="5 6">
    <name type="scientific">Mikania micrantha</name>
    <name type="common">bitter vine</name>
    <dbReference type="NCBI Taxonomy" id="192012"/>
    <lineage>
        <taxon>Eukaryota</taxon>
        <taxon>Viridiplantae</taxon>
        <taxon>Streptophyta</taxon>
        <taxon>Embryophyta</taxon>
        <taxon>Tracheophyta</taxon>
        <taxon>Spermatophyta</taxon>
        <taxon>Magnoliopsida</taxon>
        <taxon>eudicotyledons</taxon>
        <taxon>Gunneridae</taxon>
        <taxon>Pentapetalae</taxon>
        <taxon>asterids</taxon>
        <taxon>campanulids</taxon>
        <taxon>Asterales</taxon>
        <taxon>Asteraceae</taxon>
        <taxon>Asteroideae</taxon>
        <taxon>Heliantheae alliance</taxon>
        <taxon>Eupatorieae</taxon>
        <taxon>Mikania</taxon>
    </lineage>
</organism>
<feature type="domain" description="Integrase catalytic" evidence="4">
    <location>
        <begin position="1"/>
        <end position="131"/>
    </location>
</feature>
<keyword evidence="1" id="KW-0479">Metal-binding</keyword>
<keyword evidence="2" id="KW-0378">Hydrolase</keyword>
<protein>
    <recommendedName>
        <fullName evidence="4">Integrase catalytic domain-containing protein</fullName>
    </recommendedName>
</protein>
<dbReference type="Pfam" id="PF25597">
    <property type="entry name" value="SH3_retrovirus"/>
    <property type="match status" value="1"/>
</dbReference>
<proteinExistence type="predicted"/>
<feature type="region of interest" description="Disordered" evidence="3">
    <location>
        <begin position="436"/>
        <end position="455"/>
    </location>
</feature>
<dbReference type="Proteomes" id="UP000326396">
    <property type="component" value="Linkage Group LG12"/>
</dbReference>
<name>A0A5N6PJS8_9ASTR</name>
<dbReference type="PANTHER" id="PTHR42648:SF32">
    <property type="entry name" value="RIBONUCLEASE H-LIKE DOMAIN, GAG-PRE-INTEGRASE DOMAIN PROTEIN-RELATED"/>
    <property type="match status" value="1"/>
</dbReference>
<dbReference type="InterPro" id="IPR001584">
    <property type="entry name" value="Integrase_cat-core"/>
</dbReference>
<feature type="region of interest" description="Disordered" evidence="3">
    <location>
        <begin position="212"/>
        <end position="275"/>
    </location>
</feature>
<dbReference type="InterPro" id="IPR036397">
    <property type="entry name" value="RNaseH_sf"/>
</dbReference>
<dbReference type="PANTHER" id="PTHR42648">
    <property type="entry name" value="TRANSPOSASE, PUTATIVE-RELATED"/>
    <property type="match status" value="1"/>
</dbReference>
<reference evidence="5 6" key="1">
    <citation type="submission" date="2019-05" db="EMBL/GenBank/DDBJ databases">
        <title>Mikania micrantha, genome provides insights into the molecular mechanism of rapid growth.</title>
        <authorList>
            <person name="Liu B."/>
        </authorList>
    </citation>
    <scope>NUCLEOTIDE SEQUENCE [LARGE SCALE GENOMIC DNA]</scope>
    <source>
        <strain evidence="5">NLD-2019</strain>
        <tissue evidence="5">Leaf</tissue>
    </source>
</reference>
<dbReference type="GO" id="GO:0046872">
    <property type="term" value="F:metal ion binding"/>
    <property type="evidence" value="ECO:0007669"/>
    <property type="project" value="UniProtKB-KW"/>
</dbReference>
<accession>A0A5N6PJS8</accession>
<dbReference type="Pfam" id="PF07727">
    <property type="entry name" value="RVT_2"/>
    <property type="match status" value="1"/>
</dbReference>
<dbReference type="Gene3D" id="3.30.420.10">
    <property type="entry name" value="Ribonuclease H-like superfamily/Ribonuclease H"/>
    <property type="match status" value="1"/>
</dbReference>
<comment type="caution">
    <text evidence="5">The sequence shown here is derived from an EMBL/GenBank/DDBJ whole genome shotgun (WGS) entry which is preliminary data.</text>
</comment>
<gene>
    <name evidence="5" type="ORF">E3N88_09705</name>
</gene>
<evidence type="ECO:0000256" key="3">
    <source>
        <dbReference type="SAM" id="MobiDB-lite"/>
    </source>
</evidence>
<dbReference type="GO" id="GO:0003676">
    <property type="term" value="F:nucleic acid binding"/>
    <property type="evidence" value="ECO:0007669"/>
    <property type="project" value="InterPro"/>
</dbReference>
<evidence type="ECO:0000313" key="5">
    <source>
        <dbReference type="EMBL" id="KAD6454999.1"/>
    </source>
</evidence>
<dbReference type="PROSITE" id="PS50994">
    <property type="entry name" value="INTEGRASE"/>
    <property type="match status" value="1"/>
</dbReference>
<dbReference type="AlphaFoldDB" id="A0A5N6PJS8"/>
<dbReference type="GO" id="GO:0016787">
    <property type="term" value="F:hydrolase activity"/>
    <property type="evidence" value="ECO:0007669"/>
    <property type="project" value="UniProtKB-KW"/>
</dbReference>
<evidence type="ECO:0000256" key="1">
    <source>
        <dbReference type="ARBA" id="ARBA00022723"/>
    </source>
</evidence>
<evidence type="ECO:0000256" key="2">
    <source>
        <dbReference type="ARBA" id="ARBA00022801"/>
    </source>
</evidence>
<feature type="compositionally biased region" description="Polar residues" evidence="3">
    <location>
        <begin position="212"/>
        <end position="227"/>
    </location>
</feature>
<dbReference type="InterPro" id="IPR057670">
    <property type="entry name" value="SH3_retrovirus"/>
</dbReference>
<dbReference type="SUPFAM" id="SSF53098">
    <property type="entry name" value="Ribonuclease H-like"/>
    <property type="match status" value="1"/>
</dbReference>
<dbReference type="InterPro" id="IPR012337">
    <property type="entry name" value="RNaseH-like_sf"/>
</dbReference>
<sequence>MSNYKHPDETAETLKSFILKVENESDHYVKIIRSDQGTEFKNHVLNSFYESKGITRQFSAPRTPQQNGVAERRNRTLIEAARTMLSDAKLPITFWAEAVNTACYVQNRVLVVKTHGLLVGYSSHAKAYRVYIKGSRIIEEYANVQFNEHTINKPGTGPDWIFDLDSFTSAFNLVKEFAPESQETTTDSSQSTREEDFHVELPIASRQILAESTSAQNDVSQSETLHTSHVVPLSDSTSVPMSQEEDVSPSTVQSVPNTLETSSPRASNPTTVQSQIPQDMPEIQLEVVLPNLESRNLDLASQLDVIPRTRIHNTHPVDNIIGNVEEGVRPRSSMHEANICLFSCFLSQVEPKKVAEALKDNSWVEAMQEELLQFERQGVWKICPLPKGKYPIGTKWVFRNKKNDKGVVIKNKTRLVVQGYTQEEGIDYDKTLLPGWPDENGDNDGRDWRRRKKIS</sequence>
<dbReference type="InterPro" id="IPR013103">
    <property type="entry name" value="RVT_2"/>
</dbReference>
<dbReference type="GO" id="GO:0015074">
    <property type="term" value="P:DNA integration"/>
    <property type="evidence" value="ECO:0007669"/>
    <property type="project" value="InterPro"/>
</dbReference>
<feature type="compositionally biased region" description="Polar residues" evidence="3">
    <location>
        <begin position="248"/>
        <end position="275"/>
    </location>
</feature>
<dbReference type="EMBL" id="SZYD01000004">
    <property type="protein sequence ID" value="KAD6454999.1"/>
    <property type="molecule type" value="Genomic_DNA"/>
</dbReference>
<dbReference type="InterPro" id="IPR039537">
    <property type="entry name" value="Retrotran_Ty1/copia-like"/>
</dbReference>